<dbReference type="Proteomes" id="UP001139353">
    <property type="component" value="Unassembled WGS sequence"/>
</dbReference>
<keyword evidence="3" id="KW-1185">Reference proteome</keyword>
<dbReference type="AlphaFoldDB" id="A0A9X1YP40"/>
<proteinExistence type="predicted"/>
<evidence type="ECO:0000313" key="2">
    <source>
        <dbReference type="EMBL" id="MCK9688540.1"/>
    </source>
</evidence>
<reference evidence="2" key="1">
    <citation type="submission" date="2021-11" db="EMBL/GenBank/DDBJ databases">
        <title>BS-T2-15 a new species belonging to the Comamonadaceae family isolated from the soil of a French oak forest.</title>
        <authorList>
            <person name="Mieszkin S."/>
            <person name="Alain K."/>
        </authorList>
    </citation>
    <scope>NUCLEOTIDE SEQUENCE</scope>
    <source>
        <strain evidence="2">BS-T2-15</strain>
    </source>
</reference>
<feature type="domain" description="Contractile injection system tube protein N-terminal" evidence="1">
    <location>
        <begin position="23"/>
        <end position="166"/>
    </location>
</feature>
<accession>A0A9X1YP40</accession>
<gene>
    <name evidence="2" type="ORF">LPC04_22760</name>
</gene>
<comment type="caution">
    <text evidence="2">The sequence shown here is derived from an EMBL/GenBank/DDBJ whole genome shotgun (WGS) entry which is preliminary data.</text>
</comment>
<sequence length="264" mass="27566">MTAGLVHAKLIQLADDLSGPLDKGATADVQFNPETLKITYANQIVQPKGGDQAAGTPGRQFVGEGTTKLALQLWFDVTAMETNPVDDVRRLTQPVIFFMTPQKNSTPKSADEKDKLVPPPVRFQWGSFIFDGVVDGIEQSLEFFSPDGKPLRASIGLTLSQQKILAQKLPDNGVASKPGQNPLTSARQGDTLQAMAGRAGIDSWQSVASANGIEDPLRMAPGALVDLGAALGTPTSPVSAVISPPAVVVRVNAGASLGGSVSIG</sequence>
<evidence type="ECO:0000313" key="3">
    <source>
        <dbReference type="Proteomes" id="UP001139353"/>
    </source>
</evidence>
<evidence type="ECO:0000259" key="1">
    <source>
        <dbReference type="Pfam" id="PF19266"/>
    </source>
</evidence>
<protein>
    <recommendedName>
        <fullName evidence="1">Contractile injection system tube protein N-terminal domain-containing protein</fullName>
    </recommendedName>
</protein>
<organism evidence="2 3">
    <name type="scientific">Scleromatobacter humisilvae</name>
    <dbReference type="NCBI Taxonomy" id="2897159"/>
    <lineage>
        <taxon>Bacteria</taxon>
        <taxon>Pseudomonadati</taxon>
        <taxon>Pseudomonadota</taxon>
        <taxon>Betaproteobacteria</taxon>
        <taxon>Burkholderiales</taxon>
        <taxon>Sphaerotilaceae</taxon>
        <taxon>Scleromatobacter</taxon>
    </lineage>
</organism>
<dbReference type="Pfam" id="PF19266">
    <property type="entry name" value="CIS_tube"/>
    <property type="match status" value="1"/>
</dbReference>
<dbReference type="EMBL" id="JAJLJH010000009">
    <property type="protein sequence ID" value="MCK9688540.1"/>
    <property type="molecule type" value="Genomic_DNA"/>
</dbReference>
<name>A0A9X1YP40_9BURK</name>
<dbReference type="InterPro" id="IPR045361">
    <property type="entry name" value="CIS_tube_prot_N"/>
</dbReference>
<dbReference type="RefSeq" id="WP_275684588.1">
    <property type="nucleotide sequence ID" value="NZ_JAJLJH010000009.1"/>
</dbReference>